<comment type="caution">
    <text evidence="1">The sequence shown here is derived from an EMBL/GenBank/DDBJ whole genome shotgun (WGS) entry which is preliminary data.</text>
</comment>
<gene>
    <name evidence="1" type="ORF">UXM345_LOCUS39053</name>
</gene>
<name>A0A820RG43_9BILA</name>
<evidence type="ECO:0000313" key="1">
    <source>
        <dbReference type="EMBL" id="CAF4434902.1"/>
    </source>
</evidence>
<dbReference type="EMBL" id="CAJOBF010036571">
    <property type="protein sequence ID" value="CAF4434902.1"/>
    <property type="molecule type" value="Genomic_DNA"/>
</dbReference>
<accession>A0A820RG43</accession>
<evidence type="ECO:0000313" key="2">
    <source>
        <dbReference type="Proteomes" id="UP000663842"/>
    </source>
</evidence>
<dbReference type="AlphaFoldDB" id="A0A820RG43"/>
<sequence>MGFNRGIDEEINNKNNLIQFNCPHVGKNLSVGKIKFGTKDHMITVCALYDTCASMCLMSCSLAQVLEFHGLAAKDRLETIKLTG</sequence>
<proteinExistence type="predicted"/>
<protein>
    <submittedName>
        <fullName evidence="1">Uncharacterized protein</fullName>
    </submittedName>
</protein>
<dbReference type="Proteomes" id="UP000663842">
    <property type="component" value="Unassembled WGS sequence"/>
</dbReference>
<reference evidence="1" key="1">
    <citation type="submission" date="2021-02" db="EMBL/GenBank/DDBJ databases">
        <authorList>
            <person name="Nowell W R."/>
        </authorList>
    </citation>
    <scope>NUCLEOTIDE SEQUENCE</scope>
</reference>
<feature type="non-terminal residue" evidence="1">
    <location>
        <position position="84"/>
    </location>
</feature>
<organism evidence="1 2">
    <name type="scientific">Rotaria magnacalcarata</name>
    <dbReference type="NCBI Taxonomy" id="392030"/>
    <lineage>
        <taxon>Eukaryota</taxon>
        <taxon>Metazoa</taxon>
        <taxon>Spiralia</taxon>
        <taxon>Gnathifera</taxon>
        <taxon>Rotifera</taxon>
        <taxon>Eurotatoria</taxon>
        <taxon>Bdelloidea</taxon>
        <taxon>Philodinida</taxon>
        <taxon>Philodinidae</taxon>
        <taxon>Rotaria</taxon>
    </lineage>
</organism>